<sequence length="85" mass="9752">MKTVPPSTSTVLNESTVRQCLQLRNTNETRQYSDEMVKLITQLAVKLIKETLHRSVVSALDSCSNRVQIDHFHRIIAQIIIDFDL</sequence>
<dbReference type="AlphaFoldDB" id="A0A0M3JHB1"/>
<evidence type="ECO:0000256" key="2">
    <source>
        <dbReference type="ARBA" id="ARBA00022763"/>
    </source>
</evidence>
<proteinExistence type="inferred from homology"/>
<evidence type="ECO:0000313" key="7">
    <source>
        <dbReference type="WBParaSite" id="ASIM_0000702201-mRNA-1"/>
    </source>
</evidence>
<keyword evidence="3" id="KW-0238">DNA-binding</keyword>
<evidence type="ECO:0000256" key="4">
    <source>
        <dbReference type="ARBA" id="ARBA00023204"/>
    </source>
</evidence>
<dbReference type="InterPro" id="IPR018552">
    <property type="entry name" value="CENP-X"/>
</dbReference>
<keyword evidence="4" id="KW-0234">DNA repair</keyword>
<organism evidence="7">
    <name type="scientific">Anisakis simplex</name>
    <name type="common">Herring worm</name>
    <dbReference type="NCBI Taxonomy" id="6269"/>
    <lineage>
        <taxon>Eukaryota</taxon>
        <taxon>Metazoa</taxon>
        <taxon>Ecdysozoa</taxon>
        <taxon>Nematoda</taxon>
        <taxon>Chromadorea</taxon>
        <taxon>Rhabditida</taxon>
        <taxon>Spirurina</taxon>
        <taxon>Ascaridomorpha</taxon>
        <taxon>Ascaridoidea</taxon>
        <taxon>Anisakidae</taxon>
        <taxon>Anisakis</taxon>
        <taxon>Anisakis simplex complex</taxon>
    </lineage>
</organism>
<evidence type="ECO:0000313" key="6">
    <source>
        <dbReference type="Proteomes" id="UP000267096"/>
    </source>
</evidence>
<evidence type="ECO:0000256" key="3">
    <source>
        <dbReference type="ARBA" id="ARBA00023125"/>
    </source>
</evidence>
<evidence type="ECO:0000313" key="5">
    <source>
        <dbReference type="EMBL" id="VDK27819.1"/>
    </source>
</evidence>
<accession>A0A0M3JHB1</accession>
<dbReference type="CDD" id="cd22921">
    <property type="entry name" value="HFD_CENP-X"/>
    <property type="match status" value="1"/>
</dbReference>
<dbReference type="GO" id="GO:0051382">
    <property type="term" value="P:kinetochore assembly"/>
    <property type="evidence" value="ECO:0007669"/>
    <property type="project" value="InterPro"/>
</dbReference>
<gene>
    <name evidence="5" type="ORF">ASIM_LOCUS6793</name>
</gene>
<dbReference type="Pfam" id="PF09415">
    <property type="entry name" value="CENP-X"/>
    <property type="match status" value="1"/>
</dbReference>
<dbReference type="WBParaSite" id="ASIM_0000702201-mRNA-1">
    <property type="protein sequence ID" value="ASIM_0000702201-mRNA-1"/>
    <property type="gene ID" value="ASIM_0000702201"/>
</dbReference>
<dbReference type="Gene3D" id="6.10.130.30">
    <property type="match status" value="1"/>
</dbReference>
<name>A0A0M3JHB1_ANISI</name>
<keyword evidence="6" id="KW-1185">Reference proteome</keyword>
<dbReference type="GO" id="GO:0006281">
    <property type="term" value="P:DNA repair"/>
    <property type="evidence" value="ECO:0007669"/>
    <property type="project" value="UniProtKB-KW"/>
</dbReference>
<reference evidence="5 6" key="2">
    <citation type="submission" date="2018-11" db="EMBL/GenBank/DDBJ databases">
        <authorList>
            <consortium name="Pathogen Informatics"/>
        </authorList>
    </citation>
    <scope>NUCLEOTIDE SEQUENCE [LARGE SCALE GENOMIC DNA]</scope>
</reference>
<comment type="similarity">
    <text evidence="1">Belongs to the CENP-X/MHF2 family.</text>
</comment>
<evidence type="ECO:0000256" key="1">
    <source>
        <dbReference type="ARBA" id="ARBA00009359"/>
    </source>
</evidence>
<protein>
    <submittedName>
        <fullName evidence="7">Centromere protein X</fullName>
    </submittedName>
</protein>
<dbReference type="EMBL" id="UYRR01015329">
    <property type="protein sequence ID" value="VDK27819.1"/>
    <property type="molecule type" value="Genomic_DNA"/>
</dbReference>
<dbReference type="Proteomes" id="UP000267096">
    <property type="component" value="Unassembled WGS sequence"/>
</dbReference>
<reference evidence="7" key="1">
    <citation type="submission" date="2017-02" db="UniProtKB">
        <authorList>
            <consortium name="WormBaseParasite"/>
        </authorList>
    </citation>
    <scope>IDENTIFICATION</scope>
</reference>
<keyword evidence="2" id="KW-0227">DNA damage</keyword>
<dbReference type="GO" id="GO:0003677">
    <property type="term" value="F:DNA binding"/>
    <property type="evidence" value="ECO:0007669"/>
    <property type="project" value="UniProtKB-KW"/>
</dbReference>
<dbReference type="OrthoDB" id="5788066at2759"/>